<sequence>MYPLPVVYPFEYEIGITITIIKIPCRPRPTSHPREAEQIGALQSPPPPQSEKRENVRADKEGEPAWLELLPHPNPLPIPVLALLPDPHNFFSLPSFLPQPPNLNRTLDVPPVLDHHALALGSCPKFRVLPSRDIRLSVWDSSLRLLRNNRYVSMADIVDVSSLVSSSTIRTIAFRVFASWWCGVKIELACSNQSTSLEPLVFDRLKDCGSFLAGFGGNVDGCLYAIDEDCRNTVWIYGKDEEDGNSEADRARLLAFGSLFTAPYKVSQLYIDIDKYSKNSRLQKLLEDTDFLPFAPQIVNSGKQYALNIIKDSFLCAQQQLLDGQFKNHWKATFSSLKEQIKSLRQGASFRTINIFVMTDLPEGNWSSTYFGELMRDKDSYRLHFLRGDDLVHDTSRELAVAGKGYRLGITPCGFKGHEEIKMNCSPQRLPDVLLYIEEVICSCPSLGFVGTAGSTIAGEDIKSARVESTLHYGFFQNLMTCPHDVVTTTITGKSHLLGGNLEEELKLIRGTAFSWRQ</sequence>
<reference evidence="2" key="1">
    <citation type="journal article" date="2023" name="Front. Plant Sci.">
        <title>Chromosomal-level genome assembly of Melastoma candidum provides insights into trichome evolution.</title>
        <authorList>
            <person name="Zhong Y."/>
            <person name="Wu W."/>
            <person name="Sun C."/>
            <person name="Zou P."/>
            <person name="Liu Y."/>
            <person name="Dai S."/>
            <person name="Zhou R."/>
        </authorList>
    </citation>
    <scope>NUCLEOTIDE SEQUENCE [LARGE SCALE GENOMIC DNA]</scope>
</reference>
<dbReference type="EMBL" id="CM042890">
    <property type="protein sequence ID" value="KAI4311638.1"/>
    <property type="molecule type" value="Genomic_DNA"/>
</dbReference>
<protein>
    <submittedName>
        <fullName evidence="1">Uncharacterized protein</fullName>
    </submittedName>
</protein>
<organism evidence="1 2">
    <name type="scientific">Melastoma candidum</name>
    <dbReference type="NCBI Taxonomy" id="119954"/>
    <lineage>
        <taxon>Eukaryota</taxon>
        <taxon>Viridiplantae</taxon>
        <taxon>Streptophyta</taxon>
        <taxon>Embryophyta</taxon>
        <taxon>Tracheophyta</taxon>
        <taxon>Spermatophyta</taxon>
        <taxon>Magnoliopsida</taxon>
        <taxon>eudicotyledons</taxon>
        <taxon>Gunneridae</taxon>
        <taxon>Pentapetalae</taxon>
        <taxon>rosids</taxon>
        <taxon>malvids</taxon>
        <taxon>Myrtales</taxon>
        <taxon>Melastomataceae</taxon>
        <taxon>Melastomatoideae</taxon>
        <taxon>Melastomateae</taxon>
        <taxon>Melastoma</taxon>
    </lineage>
</organism>
<evidence type="ECO:0000313" key="1">
    <source>
        <dbReference type="EMBL" id="KAI4311638.1"/>
    </source>
</evidence>
<proteinExistence type="predicted"/>
<accession>A0ACB9LK64</accession>
<keyword evidence="2" id="KW-1185">Reference proteome</keyword>
<gene>
    <name evidence="1" type="ORF">MLD38_036518</name>
</gene>
<dbReference type="Proteomes" id="UP001057402">
    <property type="component" value="Chromosome 11"/>
</dbReference>
<evidence type="ECO:0000313" key="2">
    <source>
        <dbReference type="Proteomes" id="UP001057402"/>
    </source>
</evidence>
<name>A0ACB9LK64_9MYRT</name>
<comment type="caution">
    <text evidence="1">The sequence shown here is derived from an EMBL/GenBank/DDBJ whole genome shotgun (WGS) entry which is preliminary data.</text>
</comment>